<evidence type="ECO:0000313" key="2">
    <source>
        <dbReference type="Proteomes" id="UP000557307"/>
    </source>
</evidence>
<dbReference type="EMBL" id="JACHGF010000021">
    <property type="protein sequence ID" value="MBB5287592.1"/>
    <property type="molecule type" value="Genomic_DNA"/>
</dbReference>
<name>A0A840U118_9BACT</name>
<accession>A0A840U118</accession>
<comment type="caution">
    <text evidence="1">The sequence shown here is derived from an EMBL/GenBank/DDBJ whole genome shotgun (WGS) entry which is preliminary data.</text>
</comment>
<proteinExistence type="predicted"/>
<evidence type="ECO:0000313" key="1">
    <source>
        <dbReference type="EMBL" id="MBB5287592.1"/>
    </source>
</evidence>
<reference evidence="1 2" key="1">
    <citation type="submission" date="2020-08" db="EMBL/GenBank/DDBJ databases">
        <title>Genomic Encyclopedia of Type Strains, Phase IV (KMG-IV): sequencing the most valuable type-strain genomes for metagenomic binning, comparative biology and taxonomic classification.</title>
        <authorList>
            <person name="Goeker M."/>
        </authorList>
    </citation>
    <scope>NUCLEOTIDE SEQUENCE [LARGE SCALE GENOMIC DNA]</scope>
    <source>
        <strain evidence="1 2">DSM 105074</strain>
    </source>
</reference>
<organism evidence="1 2">
    <name type="scientific">Rhabdobacter roseus</name>
    <dbReference type="NCBI Taxonomy" id="1655419"/>
    <lineage>
        <taxon>Bacteria</taxon>
        <taxon>Pseudomonadati</taxon>
        <taxon>Bacteroidota</taxon>
        <taxon>Cytophagia</taxon>
        <taxon>Cytophagales</taxon>
        <taxon>Cytophagaceae</taxon>
        <taxon>Rhabdobacter</taxon>
    </lineage>
</organism>
<keyword evidence="2" id="KW-1185">Reference proteome</keyword>
<protein>
    <submittedName>
        <fullName evidence="1">Uncharacterized protein</fullName>
    </submittedName>
</protein>
<dbReference type="Proteomes" id="UP000557307">
    <property type="component" value="Unassembled WGS sequence"/>
</dbReference>
<dbReference type="AlphaFoldDB" id="A0A840U118"/>
<gene>
    <name evidence="1" type="ORF">HNQ92_005758</name>
</gene>
<sequence length="32" mass="3798">MEENQEIKEYFDYYLAKNKKPSVASNTSQRSV</sequence>